<evidence type="ECO:0000259" key="1">
    <source>
        <dbReference type="Pfam" id="PF08241"/>
    </source>
</evidence>
<evidence type="ECO:0000313" key="3">
    <source>
        <dbReference type="Proteomes" id="UP000001258"/>
    </source>
</evidence>
<dbReference type="SUPFAM" id="SSF53335">
    <property type="entry name" value="S-adenosyl-L-methionine-dependent methyltransferases"/>
    <property type="match status" value="1"/>
</dbReference>
<dbReference type="PANTHER" id="PTHR43591">
    <property type="entry name" value="METHYLTRANSFERASE"/>
    <property type="match status" value="1"/>
</dbReference>
<dbReference type="eggNOG" id="COG2226">
    <property type="taxonomic scope" value="Bacteria"/>
</dbReference>
<proteinExistence type="predicted"/>
<keyword evidence="3" id="KW-1185">Reference proteome</keyword>
<sequence length="220" mass="24481">MRKMTGEEFDPLVSFFDGMAQASWLRPVHDRLKKGTGSWANRAVLDVGCGTGRLLARGVHEAAHLAGVDLSKQMVLATEERLHEHKQCGRLTVVQGDAYDLPFADESFDVCLSTCVMFLLPEPERGMKEMIRVLNGAGVIGMLNPTNKMNHAAAKAYCKKSGITGFEEKTLLQWSNVSTRRHRYTAEQLTHFFKQHGAWVVTHELVLDGLAVVTVASWNK</sequence>
<dbReference type="EMBL" id="BA000004">
    <property type="protein sequence ID" value="BAB06250.1"/>
    <property type="molecule type" value="Genomic_DNA"/>
</dbReference>
<dbReference type="AlphaFoldDB" id="Q9K9W4"/>
<accession>Q9K9W4</accession>
<dbReference type="InterPro" id="IPR029063">
    <property type="entry name" value="SAM-dependent_MTases_sf"/>
</dbReference>
<dbReference type="PANTHER" id="PTHR43591:SF110">
    <property type="entry name" value="RHODANESE DOMAIN-CONTAINING PROTEIN"/>
    <property type="match status" value="1"/>
</dbReference>
<dbReference type="Gene3D" id="3.40.50.150">
    <property type="entry name" value="Vaccinia Virus protein VP39"/>
    <property type="match status" value="1"/>
</dbReference>
<dbReference type="STRING" id="272558.gene:10728429"/>
<feature type="domain" description="Methyltransferase type 11" evidence="1">
    <location>
        <begin position="45"/>
        <end position="140"/>
    </location>
</feature>
<gene>
    <name evidence="2" type="ordered locus">BH2531</name>
</gene>
<dbReference type="OrthoDB" id="9808140at2"/>
<dbReference type="Pfam" id="PF08241">
    <property type="entry name" value="Methyltransf_11"/>
    <property type="match status" value="1"/>
</dbReference>
<dbReference type="CDD" id="cd02440">
    <property type="entry name" value="AdoMet_MTases"/>
    <property type="match status" value="1"/>
</dbReference>
<name>Q9K9W4_HALH5</name>
<dbReference type="HOGENOM" id="CLU_1264830_0_0_9"/>
<dbReference type="GO" id="GO:0008757">
    <property type="term" value="F:S-adenosylmethionine-dependent methyltransferase activity"/>
    <property type="evidence" value="ECO:0007669"/>
    <property type="project" value="InterPro"/>
</dbReference>
<dbReference type="KEGG" id="bha:BH2531"/>
<dbReference type="RefSeq" id="WP_010898682.1">
    <property type="nucleotide sequence ID" value="NC_002570.2"/>
</dbReference>
<evidence type="ECO:0000313" key="2">
    <source>
        <dbReference type="EMBL" id="BAB06250.1"/>
    </source>
</evidence>
<dbReference type="InterPro" id="IPR013216">
    <property type="entry name" value="Methyltransf_11"/>
</dbReference>
<organism evidence="2 3">
    <name type="scientific">Halalkalibacterium halodurans (strain ATCC BAA-125 / DSM 18197 / FERM 7344 / JCM 9153 / C-125)</name>
    <name type="common">Bacillus halodurans</name>
    <dbReference type="NCBI Taxonomy" id="272558"/>
    <lineage>
        <taxon>Bacteria</taxon>
        <taxon>Bacillati</taxon>
        <taxon>Bacillota</taxon>
        <taxon>Bacilli</taxon>
        <taxon>Bacillales</taxon>
        <taxon>Bacillaceae</taxon>
        <taxon>Halalkalibacterium (ex Joshi et al. 2022)</taxon>
    </lineage>
</organism>
<protein>
    <submittedName>
        <fullName evidence="2">BH2531 protein</fullName>
    </submittedName>
</protein>
<dbReference type="PIR" id="C83966">
    <property type="entry name" value="C83966"/>
</dbReference>
<reference evidence="2 3" key="1">
    <citation type="journal article" date="2000" name="Nucleic Acids Res.">
        <title>Complete genome sequence of the alkaliphilic bacterium Bacillus halodurans and genomic sequence comparison with Bacillus subtilis.</title>
        <authorList>
            <person name="Takami H."/>
            <person name="Nakasone K."/>
            <person name="Takaki Y."/>
            <person name="Maeno G."/>
            <person name="Sasaki R."/>
            <person name="Masui N."/>
            <person name="Fuji F."/>
            <person name="Hirama C."/>
            <person name="Nakamura Y."/>
            <person name="Ogasawara N."/>
            <person name="Kuhara S."/>
            <person name="Horikoshi K."/>
        </authorList>
    </citation>
    <scope>NUCLEOTIDE SEQUENCE [LARGE SCALE GENOMIC DNA]</scope>
    <source>
        <strain evidence="3">ATCC BAA-125 / DSM 18197 / FERM 7344 / JCM 9153 / C-125</strain>
    </source>
</reference>
<dbReference type="Proteomes" id="UP000001258">
    <property type="component" value="Chromosome"/>
</dbReference>
<dbReference type="DNASU" id="891490"/>